<evidence type="ECO:0000313" key="10">
    <source>
        <dbReference type="Proteomes" id="UP000252415"/>
    </source>
</evidence>
<keyword evidence="6 8" id="KW-1133">Transmembrane helix</keyword>
<feature type="transmembrane region" description="Helical" evidence="8">
    <location>
        <begin position="67"/>
        <end position="87"/>
    </location>
</feature>
<sequence length="174" mass="19616">MSMNRIIVLMLLLFVIEGAVMPWIIPAGFGNRIIPHFIFVAVVFSALYSGRHLALLLGVSFGLLQDIVYFGHLIGAHAFIMGLIAYYTGVLLERRRATVMMAISIIGFACILYDSALFFIYKVFRITNESYAWALIDHILPSLFLQLAFALACYVPARRIFESQTKANSEQDEE</sequence>
<evidence type="ECO:0000256" key="2">
    <source>
        <dbReference type="ARBA" id="ARBA00007776"/>
    </source>
</evidence>
<feature type="transmembrane region" description="Helical" evidence="8">
    <location>
        <begin position="37"/>
        <end position="61"/>
    </location>
</feature>
<keyword evidence="4 8" id="KW-0812">Transmembrane</keyword>
<dbReference type="InterPro" id="IPR007227">
    <property type="entry name" value="Cell_shape_determining_MreD"/>
</dbReference>
<feature type="transmembrane region" description="Helical" evidence="8">
    <location>
        <begin position="6"/>
        <end position="25"/>
    </location>
</feature>
<dbReference type="RefSeq" id="WP_114382330.1">
    <property type="nucleotide sequence ID" value="NZ_QPJD01000015.1"/>
</dbReference>
<dbReference type="EMBL" id="QPJD01000015">
    <property type="protein sequence ID" value="RCW42615.1"/>
    <property type="molecule type" value="Genomic_DNA"/>
</dbReference>
<keyword evidence="7 8" id="KW-0472">Membrane</keyword>
<keyword evidence="5" id="KW-0133">Cell shape</keyword>
<keyword evidence="10" id="KW-1185">Reference proteome</keyword>
<keyword evidence="3" id="KW-1003">Cell membrane</keyword>
<evidence type="ECO:0000256" key="1">
    <source>
        <dbReference type="ARBA" id="ARBA00004651"/>
    </source>
</evidence>
<evidence type="ECO:0000256" key="3">
    <source>
        <dbReference type="ARBA" id="ARBA00022475"/>
    </source>
</evidence>
<dbReference type="GO" id="GO:0008360">
    <property type="term" value="P:regulation of cell shape"/>
    <property type="evidence" value="ECO:0007669"/>
    <property type="project" value="UniProtKB-KW"/>
</dbReference>
<comment type="caution">
    <text evidence="9">The sequence shown here is derived from an EMBL/GenBank/DDBJ whole genome shotgun (WGS) entry which is preliminary data.</text>
</comment>
<evidence type="ECO:0000256" key="6">
    <source>
        <dbReference type="ARBA" id="ARBA00022989"/>
    </source>
</evidence>
<organism evidence="9 10">
    <name type="scientific">Paenibacillus prosopidis</name>
    <dbReference type="NCBI Taxonomy" id="630520"/>
    <lineage>
        <taxon>Bacteria</taxon>
        <taxon>Bacillati</taxon>
        <taxon>Bacillota</taxon>
        <taxon>Bacilli</taxon>
        <taxon>Bacillales</taxon>
        <taxon>Paenibacillaceae</taxon>
        <taxon>Paenibacillus</taxon>
    </lineage>
</organism>
<dbReference type="Pfam" id="PF04093">
    <property type="entry name" value="MreD"/>
    <property type="match status" value="1"/>
</dbReference>
<comment type="similarity">
    <text evidence="2">Belongs to the MreD family.</text>
</comment>
<feature type="transmembrane region" description="Helical" evidence="8">
    <location>
        <begin position="99"/>
        <end position="121"/>
    </location>
</feature>
<gene>
    <name evidence="9" type="ORF">DFP97_11546</name>
</gene>
<protein>
    <submittedName>
        <fullName evidence="9">Rod shape-determining protein MreD</fullName>
    </submittedName>
</protein>
<dbReference type="GO" id="GO:0005886">
    <property type="term" value="C:plasma membrane"/>
    <property type="evidence" value="ECO:0007669"/>
    <property type="project" value="UniProtKB-SubCell"/>
</dbReference>
<proteinExistence type="inferred from homology"/>
<dbReference type="AlphaFoldDB" id="A0A368VNQ6"/>
<evidence type="ECO:0000256" key="5">
    <source>
        <dbReference type="ARBA" id="ARBA00022960"/>
    </source>
</evidence>
<evidence type="ECO:0000256" key="4">
    <source>
        <dbReference type="ARBA" id="ARBA00022692"/>
    </source>
</evidence>
<evidence type="ECO:0000256" key="7">
    <source>
        <dbReference type="ARBA" id="ARBA00023136"/>
    </source>
</evidence>
<accession>A0A368VNQ6</accession>
<dbReference type="Proteomes" id="UP000252415">
    <property type="component" value="Unassembled WGS sequence"/>
</dbReference>
<evidence type="ECO:0000256" key="8">
    <source>
        <dbReference type="SAM" id="Phobius"/>
    </source>
</evidence>
<dbReference type="OrthoDB" id="2678464at2"/>
<reference evidence="9 10" key="1">
    <citation type="submission" date="2018-07" db="EMBL/GenBank/DDBJ databases">
        <title>Genomic Encyclopedia of Type Strains, Phase III (KMG-III): the genomes of soil and plant-associated and newly described type strains.</title>
        <authorList>
            <person name="Whitman W."/>
        </authorList>
    </citation>
    <scope>NUCLEOTIDE SEQUENCE [LARGE SCALE GENOMIC DNA]</scope>
    <source>
        <strain evidence="9 10">CECT 7506</strain>
    </source>
</reference>
<name>A0A368VNQ6_9BACL</name>
<evidence type="ECO:0000313" key="9">
    <source>
        <dbReference type="EMBL" id="RCW42615.1"/>
    </source>
</evidence>
<dbReference type="NCBIfam" id="TIGR03426">
    <property type="entry name" value="shape_MreD"/>
    <property type="match status" value="1"/>
</dbReference>
<comment type="subcellular location">
    <subcellularLocation>
        <location evidence="1">Cell membrane</location>
        <topology evidence="1">Multi-pass membrane protein</topology>
    </subcellularLocation>
</comment>